<sequence>MPSFASPDAENLFLASKNGLRTYAELALFSDFFLQFLIDFDHDLKKPVGFLASSSDELIFCIGACWQLGIPFICFNPKSTDEELQYQVNELQPGLIITDEDHNHHDFLGNQVGIAEVRLERALSIDVELGRRAKRYKPNFKPEDIFGYFFTSGTTGHPKIVPLKRRQMLFAAEASSHNFKPRVNHFWLLCLPLNHIGGISIILRSILYGSGIYRMDEFNINAVSTFLSENPMFQAASLVPTMLKRLLDIKGFQTHKNFQAILLGGGPIDSGLLREATEWGIPVVSSYGMTETCAQIAANPLLKPSGTYRPLKSVGNIFEPNQIEIRDDQNRDIGVNNSGIIWLKGPQVFDGYYKKQKPNLSFDEDGWFNTGDYGHLNANGHLFIESRRTDLIITGGENVSPFEVEAELEKIEPIREAAVFGVDDKEWGQKVVAVVVAKTHDLLETESIQKTLKKRITSYKVPKQIVQADTLPRTHSGKVIREELIKLLKERKRKDS</sequence>
<evidence type="ECO:0000313" key="4">
    <source>
        <dbReference type="Proteomes" id="UP000473278"/>
    </source>
</evidence>
<dbReference type="AlphaFoldDB" id="A0A6M1T226"/>
<dbReference type="GO" id="GO:0031956">
    <property type="term" value="F:medium-chain fatty acid-CoA ligase activity"/>
    <property type="evidence" value="ECO:0007669"/>
    <property type="project" value="TreeGrafter"/>
</dbReference>
<proteinExistence type="predicted"/>
<dbReference type="PROSITE" id="PS00455">
    <property type="entry name" value="AMP_BINDING"/>
    <property type="match status" value="1"/>
</dbReference>
<dbReference type="GO" id="GO:0006631">
    <property type="term" value="P:fatty acid metabolic process"/>
    <property type="evidence" value="ECO:0007669"/>
    <property type="project" value="TreeGrafter"/>
</dbReference>
<reference evidence="3 4" key="1">
    <citation type="submission" date="2020-02" db="EMBL/GenBank/DDBJ databases">
        <title>Balneolaceae bacterium YR4-1, complete genome.</title>
        <authorList>
            <person name="Li Y."/>
            <person name="Wu S."/>
        </authorList>
    </citation>
    <scope>NUCLEOTIDE SEQUENCE [LARGE SCALE GENOMIC DNA]</scope>
    <source>
        <strain evidence="3 4">YR4-1</strain>
    </source>
</reference>
<accession>A0A6M1T226</accession>
<dbReference type="PANTHER" id="PTHR43201">
    <property type="entry name" value="ACYL-COA SYNTHETASE"/>
    <property type="match status" value="1"/>
</dbReference>
<dbReference type="Pfam" id="PF00501">
    <property type="entry name" value="AMP-binding"/>
    <property type="match status" value="1"/>
</dbReference>
<dbReference type="SUPFAM" id="SSF56801">
    <property type="entry name" value="Acetyl-CoA synthetase-like"/>
    <property type="match status" value="1"/>
</dbReference>
<dbReference type="PANTHER" id="PTHR43201:SF32">
    <property type="entry name" value="2-SUCCINYLBENZOATE--COA LIGASE, CHLOROPLASTIC_PEROXISOMAL"/>
    <property type="match status" value="1"/>
</dbReference>
<feature type="domain" description="AMP-dependent synthetase/ligase" evidence="1">
    <location>
        <begin position="17"/>
        <end position="353"/>
    </location>
</feature>
<dbReference type="Proteomes" id="UP000473278">
    <property type="component" value="Unassembled WGS sequence"/>
</dbReference>
<organism evidence="3 4">
    <name type="scientific">Halalkalibaculum roseum</name>
    <dbReference type="NCBI Taxonomy" id="2709311"/>
    <lineage>
        <taxon>Bacteria</taxon>
        <taxon>Pseudomonadati</taxon>
        <taxon>Balneolota</taxon>
        <taxon>Balneolia</taxon>
        <taxon>Balneolales</taxon>
        <taxon>Balneolaceae</taxon>
        <taxon>Halalkalibaculum</taxon>
    </lineage>
</organism>
<evidence type="ECO:0000259" key="1">
    <source>
        <dbReference type="Pfam" id="PF00501"/>
    </source>
</evidence>
<feature type="domain" description="AMP-binding enzyme C-terminal" evidence="2">
    <location>
        <begin position="403"/>
        <end position="478"/>
    </location>
</feature>
<dbReference type="EMBL" id="JAALLT010000003">
    <property type="protein sequence ID" value="NGP76817.1"/>
    <property type="molecule type" value="Genomic_DNA"/>
</dbReference>
<evidence type="ECO:0000313" key="3">
    <source>
        <dbReference type="EMBL" id="NGP76817.1"/>
    </source>
</evidence>
<dbReference type="Pfam" id="PF13193">
    <property type="entry name" value="AMP-binding_C"/>
    <property type="match status" value="1"/>
</dbReference>
<gene>
    <name evidence="3" type="ORF">G3570_09250</name>
</gene>
<dbReference type="InterPro" id="IPR042099">
    <property type="entry name" value="ANL_N_sf"/>
</dbReference>
<protein>
    <submittedName>
        <fullName evidence="3">AMP-binding protein</fullName>
    </submittedName>
</protein>
<comment type="caution">
    <text evidence="3">The sequence shown here is derived from an EMBL/GenBank/DDBJ whole genome shotgun (WGS) entry which is preliminary data.</text>
</comment>
<dbReference type="InterPro" id="IPR020845">
    <property type="entry name" value="AMP-binding_CS"/>
</dbReference>
<evidence type="ECO:0000259" key="2">
    <source>
        <dbReference type="Pfam" id="PF13193"/>
    </source>
</evidence>
<keyword evidence="4" id="KW-1185">Reference proteome</keyword>
<dbReference type="InterPro" id="IPR045851">
    <property type="entry name" value="AMP-bd_C_sf"/>
</dbReference>
<dbReference type="InterPro" id="IPR025110">
    <property type="entry name" value="AMP-bd_C"/>
</dbReference>
<dbReference type="Gene3D" id="3.40.50.12780">
    <property type="entry name" value="N-terminal domain of ligase-like"/>
    <property type="match status" value="1"/>
</dbReference>
<dbReference type="InterPro" id="IPR000873">
    <property type="entry name" value="AMP-dep_synth/lig_dom"/>
</dbReference>
<dbReference type="Gene3D" id="3.30.300.30">
    <property type="match status" value="1"/>
</dbReference>
<name>A0A6M1T226_9BACT</name>